<reference evidence="1 2" key="1">
    <citation type="journal article" date="2007" name="Nature">
        <title>Evolution of genes and genomes on the Drosophila phylogeny.</title>
        <authorList>
            <consortium name="Drosophila 12 Genomes Consortium"/>
            <person name="Clark A.G."/>
            <person name="Eisen M.B."/>
            <person name="Smith D.R."/>
            <person name="Bergman C.M."/>
            <person name="Oliver B."/>
            <person name="Markow T.A."/>
            <person name="Kaufman T.C."/>
            <person name="Kellis M."/>
            <person name="Gelbart W."/>
            <person name="Iyer V.N."/>
            <person name="Pollard D.A."/>
            <person name="Sackton T.B."/>
            <person name="Larracuente A.M."/>
            <person name="Singh N.D."/>
            <person name="Abad J.P."/>
            <person name="Abt D.N."/>
            <person name="Adryan B."/>
            <person name="Aguade M."/>
            <person name="Akashi H."/>
            <person name="Anderson W.W."/>
            <person name="Aquadro C.F."/>
            <person name="Ardell D.H."/>
            <person name="Arguello R."/>
            <person name="Artieri C.G."/>
            <person name="Barbash D.A."/>
            <person name="Barker D."/>
            <person name="Barsanti P."/>
            <person name="Batterham P."/>
            <person name="Batzoglou S."/>
            <person name="Begun D."/>
            <person name="Bhutkar A."/>
            <person name="Blanco E."/>
            <person name="Bosak S.A."/>
            <person name="Bradley R.K."/>
            <person name="Brand A.D."/>
            <person name="Brent M.R."/>
            <person name="Brooks A.N."/>
            <person name="Brown R.H."/>
            <person name="Butlin R.K."/>
            <person name="Caggese C."/>
            <person name="Calvi B.R."/>
            <person name="Bernardo de Carvalho A."/>
            <person name="Caspi A."/>
            <person name="Castrezana S."/>
            <person name="Celniker S.E."/>
            <person name="Chang J.L."/>
            <person name="Chapple C."/>
            <person name="Chatterji S."/>
            <person name="Chinwalla A."/>
            <person name="Civetta A."/>
            <person name="Clifton S.W."/>
            <person name="Comeron J.M."/>
            <person name="Costello J.C."/>
            <person name="Coyne J.A."/>
            <person name="Daub J."/>
            <person name="David R.G."/>
            <person name="Delcher A.L."/>
            <person name="Delehaunty K."/>
            <person name="Do C.B."/>
            <person name="Ebling H."/>
            <person name="Edwards K."/>
            <person name="Eickbush T."/>
            <person name="Evans J.D."/>
            <person name="Filipski A."/>
            <person name="Findeiss S."/>
            <person name="Freyhult E."/>
            <person name="Fulton L."/>
            <person name="Fulton R."/>
            <person name="Garcia A.C."/>
            <person name="Gardiner A."/>
            <person name="Garfield D.A."/>
            <person name="Garvin B.E."/>
            <person name="Gibson G."/>
            <person name="Gilbert D."/>
            <person name="Gnerre S."/>
            <person name="Godfrey J."/>
            <person name="Good R."/>
            <person name="Gotea V."/>
            <person name="Gravely B."/>
            <person name="Greenberg A.J."/>
            <person name="Griffiths-Jones S."/>
            <person name="Gross S."/>
            <person name="Guigo R."/>
            <person name="Gustafson E.A."/>
            <person name="Haerty W."/>
            <person name="Hahn M.W."/>
            <person name="Halligan D.L."/>
            <person name="Halpern A.L."/>
            <person name="Halter G.M."/>
            <person name="Han M.V."/>
            <person name="Heger A."/>
            <person name="Hillier L."/>
            <person name="Hinrichs A.S."/>
            <person name="Holmes I."/>
            <person name="Hoskins R.A."/>
            <person name="Hubisz M.J."/>
            <person name="Hultmark D."/>
            <person name="Huntley M.A."/>
            <person name="Jaffe D.B."/>
            <person name="Jagadeeshan S."/>
            <person name="Jeck W.R."/>
            <person name="Johnson J."/>
            <person name="Jones C.D."/>
            <person name="Jordan W.C."/>
            <person name="Karpen G.H."/>
            <person name="Kataoka E."/>
            <person name="Keightley P.D."/>
            <person name="Kheradpour P."/>
            <person name="Kirkness E.F."/>
            <person name="Koerich L.B."/>
            <person name="Kristiansen K."/>
            <person name="Kudrna D."/>
            <person name="Kulathinal R.J."/>
            <person name="Kumar S."/>
            <person name="Kwok R."/>
            <person name="Lander E."/>
            <person name="Langley C.H."/>
            <person name="Lapoint R."/>
            <person name="Lazzaro B.P."/>
            <person name="Lee S.J."/>
            <person name="Levesque L."/>
            <person name="Li R."/>
            <person name="Lin C.F."/>
            <person name="Lin M.F."/>
            <person name="Lindblad-Toh K."/>
            <person name="Llopart A."/>
            <person name="Long M."/>
            <person name="Low L."/>
            <person name="Lozovsky E."/>
            <person name="Lu J."/>
            <person name="Luo M."/>
            <person name="Machado C.A."/>
            <person name="Makalowski W."/>
            <person name="Marzo M."/>
            <person name="Matsuda M."/>
            <person name="Matzkin L."/>
            <person name="McAllister B."/>
            <person name="McBride C.S."/>
            <person name="McKernan B."/>
            <person name="McKernan K."/>
            <person name="Mendez-Lago M."/>
            <person name="Minx P."/>
            <person name="Mollenhauer M.U."/>
            <person name="Montooth K."/>
            <person name="Mount S.M."/>
            <person name="Mu X."/>
            <person name="Myers E."/>
            <person name="Negre B."/>
            <person name="Newfeld S."/>
            <person name="Nielsen R."/>
            <person name="Noor M.A."/>
            <person name="O'Grady P."/>
            <person name="Pachter L."/>
            <person name="Papaceit M."/>
            <person name="Parisi M.J."/>
            <person name="Parisi M."/>
            <person name="Parts L."/>
            <person name="Pedersen J.S."/>
            <person name="Pesole G."/>
            <person name="Phillippy A.M."/>
            <person name="Ponting C.P."/>
            <person name="Pop M."/>
            <person name="Porcelli D."/>
            <person name="Powell J.R."/>
            <person name="Prohaska S."/>
            <person name="Pruitt K."/>
            <person name="Puig M."/>
            <person name="Quesneville H."/>
            <person name="Ram K.R."/>
            <person name="Rand D."/>
            <person name="Rasmussen M.D."/>
            <person name="Reed L.K."/>
            <person name="Reenan R."/>
            <person name="Reily A."/>
            <person name="Remington K.A."/>
            <person name="Rieger T.T."/>
            <person name="Ritchie M.G."/>
            <person name="Robin C."/>
            <person name="Rogers Y.H."/>
            <person name="Rohde C."/>
            <person name="Rozas J."/>
            <person name="Rubenfield M.J."/>
            <person name="Ruiz A."/>
            <person name="Russo S."/>
            <person name="Salzberg S.L."/>
            <person name="Sanchez-Gracia A."/>
            <person name="Saranga D.J."/>
            <person name="Sato H."/>
            <person name="Schaeffer S.W."/>
            <person name="Schatz M.C."/>
            <person name="Schlenke T."/>
            <person name="Schwartz R."/>
            <person name="Segarra C."/>
            <person name="Singh R.S."/>
            <person name="Sirot L."/>
            <person name="Sirota M."/>
            <person name="Sisneros N.B."/>
            <person name="Smith C.D."/>
            <person name="Smith T.F."/>
            <person name="Spieth J."/>
            <person name="Stage D.E."/>
            <person name="Stark A."/>
            <person name="Stephan W."/>
            <person name="Strausberg R.L."/>
            <person name="Strempel S."/>
            <person name="Sturgill D."/>
            <person name="Sutton G."/>
            <person name="Sutton G.G."/>
            <person name="Tao W."/>
            <person name="Teichmann S."/>
            <person name="Tobari Y.N."/>
            <person name="Tomimura Y."/>
            <person name="Tsolas J.M."/>
            <person name="Valente V.L."/>
            <person name="Venter E."/>
            <person name="Venter J.C."/>
            <person name="Vicario S."/>
            <person name="Vieira F.G."/>
            <person name="Vilella A.J."/>
            <person name="Villasante A."/>
            <person name="Walenz B."/>
            <person name="Wang J."/>
            <person name="Wasserman M."/>
            <person name="Watts T."/>
            <person name="Wilson D."/>
            <person name="Wilson R.K."/>
            <person name="Wing R.A."/>
            <person name="Wolfner M.F."/>
            <person name="Wong A."/>
            <person name="Wong G.K."/>
            <person name="Wu C.I."/>
            <person name="Wu G."/>
            <person name="Yamamoto D."/>
            <person name="Yang H.P."/>
            <person name="Yang S.P."/>
            <person name="Yorke J.A."/>
            <person name="Yoshida K."/>
            <person name="Zdobnov E."/>
            <person name="Zhang P."/>
            <person name="Zhang Y."/>
            <person name="Zimin A.V."/>
            <person name="Baldwin J."/>
            <person name="Abdouelleil A."/>
            <person name="Abdulkadir J."/>
            <person name="Abebe A."/>
            <person name="Abera B."/>
            <person name="Abreu J."/>
            <person name="Acer S.C."/>
            <person name="Aftuck L."/>
            <person name="Alexander A."/>
            <person name="An P."/>
            <person name="Anderson E."/>
            <person name="Anderson S."/>
            <person name="Arachi H."/>
            <person name="Azer M."/>
            <person name="Bachantsang P."/>
            <person name="Barry A."/>
            <person name="Bayul T."/>
            <person name="Berlin A."/>
            <person name="Bessette D."/>
            <person name="Bloom T."/>
            <person name="Blye J."/>
            <person name="Boguslavskiy L."/>
            <person name="Bonnet C."/>
            <person name="Boukhgalter B."/>
            <person name="Bourzgui I."/>
            <person name="Brown A."/>
            <person name="Cahill P."/>
            <person name="Channer S."/>
            <person name="Cheshatsang Y."/>
            <person name="Chuda L."/>
            <person name="Citroen M."/>
            <person name="Collymore A."/>
            <person name="Cooke P."/>
            <person name="Costello M."/>
            <person name="D'Aco K."/>
            <person name="Daza R."/>
            <person name="De Haan G."/>
            <person name="DeGray S."/>
            <person name="DeMaso C."/>
            <person name="Dhargay N."/>
            <person name="Dooley K."/>
            <person name="Dooley E."/>
            <person name="Doricent M."/>
            <person name="Dorje P."/>
            <person name="Dorjee K."/>
            <person name="Dupes A."/>
            <person name="Elong R."/>
            <person name="Falk J."/>
            <person name="Farina A."/>
            <person name="Faro S."/>
            <person name="Ferguson D."/>
            <person name="Fisher S."/>
            <person name="Foley C.D."/>
            <person name="Franke A."/>
            <person name="Friedrich D."/>
            <person name="Gadbois L."/>
            <person name="Gearin G."/>
            <person name="Gearin C.R."/>
            <person name="Giannoukos G."/>
            <person name="Goode T."/>
            <person name="Graham J."/>
            <person name="Grandbois E."/>
            <person name="Grewal S."/>
            <person name="Gyaltsen K."/>
            <person name="Hafez N."/>
            <person name="Hagos B."/>
            <person name="Hall J."/>
            <person name="Henson C."/>
            <person name="Hollinger A."/>
            <person name="Honan T."/>
            <person name="Huard M.D."/>
            <person name="Hughes L."/>
            <person name="Hurhula B."/>
            <person name="Husby M.E."/>
            <person name="Kamat A."/>
            <person name="Kanga B."/>
            <person name="Kashin S."/>
            <person name="Khazanovich D."/>
            <person name="Kisner P."/>
            <person name="Lance K."/>
            <person name="Lara M."/>
            <person name="Lee W."/>
            <person name="Lennon N."/>
            <person name="Letendre F."/>
            <person name="LeVine R."/>
            <person name="Lipovsky A."/>
            <person name="Liu X."/>
            <person name="Liu J."/>
            <person name="Liu S."/>
            <person name="Lokyitsang T."/>
            <person name="Lokyitsang Y."/>
            <person name="Lubonja R."/>
            <person name="Lui A."/>
            <person name="MacDonald P."/>
            <person name="Magnisalis V."/>
            <person name="Maru K."/>
            <person name="Matthews C."/>
            <person name="McCusker W."/>
            <person name="McDonough S."/>
            <person name="Mehta T."/>
            <person name="Meldrim J."/>
            <person name="Meneus L."/>
            <person name="Mihai O."/>
            <person name="Mihalev A."/>
            <person name="Mihova T."/>
            <person name="Mittelman R."/>
            <person name="Mlenga V."/>
            <person name="Montmayeur A."/>
            <person name="Mulrain L."/>
            <person name="Navidi A."/>
            <person name="Naylor J."/>
            <person name="Negash T."/>
            <person name="Nguyen T."/>
            <person name="Nguyen N."/>
            <person name="Nicol R."/>
            <person name="Norbu C."/>
            <person name="Norbu N."/>
            <person name="Novod N."/>
            <person name="O'Neill B."/>
            <person name="Osman S."/>
            <person name="Markiewicz E."/>
            <person name="Oyono O.L."/>
            <person name="Patti C."/>
            <person name="Phunkhang P."/>
            <person name="Pierre F."/>
            <person name="Priest M."/>
            <person name="Raghuraman S."/>
            <person name="Rege F."/>
            <person name="Reyes R."/>
            <person name="Rise C."/>
            <person name="Rogov P."/>
            <person name="Ross K."/>
            <person name="Ryan E."/>
            <person name="Settipalli S."/>
            <person name="Shea T."/>
            <person name="Sherpa N."/>
            <person name="Shi L."/>
            <person name="Shih D."/>
            <person name="Sparrow T."/>
            <person name="Spaulding J."/>
            <person name="Stalker J."/>
            <person name="Stange-Thomann N."/>
            <person name="Stavropoulos S."/>
            <person name="Stone C."/>
            <person name="Strader C."/>
            <person name="Tesfaye S."/>
            <person name="Thomson T."/>
            <person name="Thoulutsang Y."/>
            <person name="Thoulutsang D."/>
            <person name="Topham K."/>
            <person name="Topping I."/>
            <person name="Tsamla T."/>
            <person name="Vassiliev H."/>
            <person name="Vo A."/>
            <person name="Wangchuk T."/>
            <person name="Wangdi T."/>
            <person name="Weiand M."/>
            <person name="Wilkinson J."/>
            <person name="Wilson A."/>
            <person name="Yadav S."/>
            <person name="Young G."/>
            <person name="Yu Q."/>
            <person name="Zembek L."/>
            <person name="Zhong D."/>
            <person name="Zimmer A."/>
            <person name="Zwirko Z."/>
            <person name="Jaffe D.B."/>
            <person name="Alvarez P."/>
            <person name="Brockman W."/>
            <person name="Butler J."/>
            <person name="Chin C."/>
            <person name="Gnerre S."/>
            <person name="Grabherr M."/>
            <person name="Kleber M."/>
            <person name="Mauceli E."/>
            <person name="MacCallum I."/>
        </authorList>
    </citation>
    <scope>NUCLEOTIDE SEQUENCE [LARGE SCALE GENOMIC DNA]</scope>
    <source>
        <strain evidence="2">Tucson 15287-2541.00</strain>
    </source>
</reference>
<evidence type="ECO:0000313" key="2">
    <source>
        <dbReference type="Proteomes" id="UP000001070"/>
    </source>
</evidence>
<organism evidence="2">
    <name type="scientific">Drosophila grimshawi</name>
    <name type="common">Hawaiian fruit fly</name>
    <name type="synonym">Idiomyia grimshawi</name>
    <dbReference type="NCBI Taxonomy" id="7222"/>
    <lineage>
        <taxon>Eukaryota</taxon>
        <taxon>Metazoa</taxon>
        <taxon>Ecdysozoa</taxon>
        <taxon>Arthropoda</taxon>
        <taxon>Hexapoda</taxon>
        <taxon>Insecta</taxon>
        <taxon>Pterygota</taxon>
        <taxon>Neoptera</taxon>
        <taxon>Endopterygota</taxon>
        <taxon>Diptera</taxon>
        <taxon>Brachycera</taxon>
        <taxon>Muscomorpha</taxon>
        <taxon>Ephydroidea</taxon>
        <taxon>Drosophilidae</taxon>
        <taxon>Drosophila</taxon>
        <taxon>Hawaiian Drosophila</taxon>
    </lineage>
</organism>
<dbReference type="InParanoid" id="B4K1Z0"/>
<proteinExistence type="predicted"/>
<dbReference type="KEGG" id="dgr:6571089"/>
<dbReference type="EMBL" id="CH918129">
    <property type="protein sequence ID" value="EDW04483.1"/>
    <property type="molecule type" value="Genomic_DNA"/>
</dbReference>
<dbReference type="AlphaFoldDB" id="B4K1Z0"/>
<dbReference type="eggNOG" id="ENOG502T9DW">
    <property type="taxonomic scope" value="Eukaryota"/>
</dbReference>
<dbReference type="SUPFAM" id="SSF53850">
    <property type="entry name" value="Periplasmic binding protein-like II"/>
    <property type="match status" value="1"/>
</dbReference>
<name>B4K1Z0_DROGR</name>
<gene>
    <name evidence="1" type="primary">Dgri\GH23401</name>
    <name evidence="1" type="ORF">Dgri_GH23401</name>
</gene>
<dbReference type="HOGENOM" id="CLU_1054742_0_0_1"/>
<dbReference type="OrthoDB" id="7855711at2759"/>
<evidence type="ECO:0000313" key="1">
    <source>
        <dbReference type="EMBL" id="EDW04483.1"/>
    </source>
</evidence>
<sequence length="264" mass="30276">MWKEPEINANNWPSADQLSGLWVHLMGELSIRTLLYYQAAKCRCWIEQLLSENNMTTSTLVFDKDSGAPYLKSQHNVEMLGLICLEADGFEIVLSTLSVMLNQMREVPLLIQICTKDLTQPEIEGLATQILRRCQELLMPNAYRSNLTLYPTQLDNLYGHVLRTQPDLAQPYTFMYRDGKGKLVISGVAWHLVKEFARQLNASLQLSFEPTASKSVVKSYYTIIQHARNRTIDISSSFISPHYDRNLQLFSYPVFTSSWCIMLP</sequence>
<accession>B4K1Z0</accession>
<protein>
    <submittedName>
        <fullName evidence="1">GH23401</fullName>
    </submittedName>
</protein>
<dbReference type="PhylomeDB" id="B4K1Z0"/>
<dbReference type="OMA" id="WKEPEIN"/>
<dbReference type="Proteomes" id="UP000001070">
    <property type="component" value="Unassembled WGS sequence"/>
</dbReference>
<keyword evidence="2" id="KW-1185">Reference proteome</keyword>